<dbReference type="InterPro" id="IPR020084">
    <property type="entry name" value="NUDIX_hydrolase_CS"/>
</dbReference>
<dbReference type="SUPFAM" id="SSF55811">
    <property type="entry name" value="Nudix"/>
    <property type="match status" value="1"/>
</dbReference>
<evidence type="ECO:0000256" key="1">
    <source>
        <dbReference type="ARBA" id="ARBA00001946"/>
    </source>
</evidence>
<dbReference type="InterPro" id="IPR000086">
    <property type="entry name" value="NUDIX_hydrolase_dom"/>
</dbReference>
<dbReference type="PROSITE" id="PS51257">
    <property type="entry name" value="PROKAR_LIPOPROTEIN"/>
    <property type="match status" value="1"/>
</dbReference>
<name>A0A7C4DAG4_STAMA</name>
<protein>
    <submittedName>
        <fullName evidence="4">NUDIX domain-containing protein</fullName>
    </submittedName>
</protein>
<dbReference type="CDD" id="cd04673">
    <property type="entry name" value="NUDIX_ADPRase"/>
    <property type="match status" value="1"/>
</dbReference>
<dbReference type="InterPro" id="IPR015797">
    <property type="entry name" value="NUDIX_hydrolase-like_dom_sf"/>
</dbReference>
<feature type="domain" description="Nudix hydrolase" evidence="3">
    <location>
        <begin position="8"/>
        <end position="141"/>
    </location>
</feature>
<gene>
    <name evidence="4" type="ORF">ENU14_02165</name>
</gene>
<reference evidence="4" key="1">
    <citation type="journal article" date="2020" name="mSystems">
        <title>Genome- and Community-Level Interaction Insights into Carbon Utilization and Element Cycling Functions of Hydrothermarchaeota in Hydrothermal Sediment.</title>
        <authorList>
            <person name="Zhou Z."/>
            <person name="Liu Y."/>
            <person name="Xu W."/>
            <person name="Pan J."/>
            <person name="Luo Z.H."/>
            <person name="Li M."/>
        </authorList>
    </citation>
    <scope>NUCLEOTIDE SEQUENCE [LARGE SCALE GENOMIC DNA]</scope>
    <source>
        <strain evidence="4">SpSt-642</strain>
    </source>
</reference>
<dbReference type="Pfam" id="PF00293">
    <property type="entry name" value="NUDIX"/>
    <property type="match status" value="1"/>
</dbReference>
<organism evidence="4">
    <name type="scientific">Staphylothermus marinus</name>
    <dbReference type="NCBI Taxonomy" id="2280"/>
    <lineage>
        <taxon>Archaea</taxon>
        <taxon>Thermoproteota</taxon>
        <taxon>Thermoprotei</taxon>
        <taxon>Desulfurococcales</taxon>
        <taxon>Desulfurococcaceae</taxon>
        <taxon>Staphylothermus</taxon>
    </lineage>
</organism>
<proteinExistence type="predicted"/>
<dbReference type="InterPro" id="IPR020476">
    <property type="entry name" value="Nudix_hydrolase"/>
</dbReference>
<dbReference type="Gene3D" id="3.90.79.10">
    <property type="entry name" value="Nucleoside Triphosphate Pyrophosphohydrolase"/>
    <property type="match status" value="1"/>
</dbReference>
<evidence type="ECO:0000259" key="3">
    <source>
        <dbReference type="PROSITE" id="PS51462"/>
    </source>
</evidence>
<dbReference type="GO" id="GO:0016787">
    <property type="term" value="F:hydrolase activity"/>
    <property type="evidence" value="ECO:0007669"/>
    <property type="project" value="UniProtKB-KW"/>
</dbReference>
<dbReference type="PROSITE" id="PS00893">
    <property type="entry name" value="NUDIX_BOX"/>
    <property type="match status" value="1"/>
</dbReference>
<accession>A0A7C4DAG4</accession>
<dbReference type="EMBL" id="DTBJ01000016">
    <property type="protein sequence ID" value="HGM58377.1"/>
    <property type="molecule type" value="Genomic_DNA"/>
</dbReference>
<dbReference type="PRINTS" id="PR00502">
    <property type="entry name" value="NUDIXFAMILY"/>
</dbReference>
<comment type="caution">
    <text evidence="4">The sequence shown here is derived from an EMBL/GenBank/DDBJ whole genome shotgun (WGS) entry which is preliminary data.</text>
</comment>
<dbReference type="PANTHER" id="PTHR43046">
    <property type="entry name" value="GDP-MANNOSE MANNOSYL HYDROLASE"/>
    <property type="match status" value="1"/>
</dbReference>
<comment type="cofactor">
    <cofactor evidence="1">
        <name>Mg(2+)</name>
        <dbReference type="ChEBI" id="CHEBI:18420"/>
    </cofactor>
</comment>
<dbReference type="PANTHER" id="PTHR43046:SF14">
    <property type="entry name" value="MUTT_NUDIX FAMILY PROTEIN"/>
    <property type="match status" value="1"/>
</dbReference>
<evidence type="ECO:0000256" key="2">
    <source>
        <dbReference type="ARBA" id="ARBA00022801"/>
    </source>
</evidence>
<keyword evidence="2" id="KW-0378">Hydrolase</keyword>
<evidence type="ECO:0000313" key="4">
    <source>
        <dbReference type="EMBL" id="HGM58377.1"/>
    </source>
</evidence>
<sequence>MSKTYPVHAISAVGCVLIRNDEILLVKRKYPPAEGYWAIPGGVIESSELIYEAARRELEEETGLKAEPLGVIALADVLFREGCRVKYRYVIVEVLFDPTSITGSLKPGEEVLDVRWMNIKDVVNRNDITRSTRKLVESILNGNYSFIKIIQVVVDK</sequence>
<dbReference type="AlphaFoldDB" id="A0A7C4DAG4"/>
<dbReference type="PROSITE" id="PS51462">
    <property type="entry name" value="NUDIX"/>
    <property type="match status" value="1"/>
</dbReference>